<evidence type="ECO:0000256" key="2">
    <source>
        <dbReference type="ARBA" id="ARBA00022722"/>
    </source>
</evidence>
<evidence type="ECO:0000256" key="3">
    <source>
        <dbReference type="ARBA" id="ARBA00022801"/>
    </source>
</evidence>
<keyword evidence="10" id="KW-1185">Reference proteome</keyword>
<dbReference type="Pfam" id="PF02601">
    <property type="entry name" value="Exonuc_VII_L"/>
    <property type="match status" value="1"/>
</dbReference>
<dbReference type="GO" id="GO:0008855">
    <property type="term" value="F:exodeoxyribonuclease VII activity"/>
    <property type="evidence" value="ECO:0007669"/>
    <property type="project" value="UniProtKB-UniRule"/>
</dbReference>
<evidence type="ECO:0000256" key="4">
    <source>
        <dbReference type="ARBA" id="ARBA00022839"/>
    </source>
</evidence>
<dbReference type="GO" id="GO:0005737">
    <property type="term" value="C:cytoplasm"/>
    <property type="evidence" value="ECO:0007669"/>
    <property type="project" value="UniProtKB-SubCell"/>
</dbReference>
<evidence type="ECO:0000256" key="6">
    <source>
        <dbReference type="RuleBase" id="RU004355"/>
    </source>
</evidence>
<comment type="catalytic activity">
    <reaction evidence="5 6">
        <text>Exonucleolytic cleavage in either 5'- to 3'- or 3'- to 5'-direction to yield nucleoside 5'-phosphates.</text>
        <dbReference type="EC" id="3.1.11.6"/>
    </reaction>
</comment>
<dbReference type="InterPro" id="IPR003753">
    <property type="entry name" value="Exonuc_VII_L"/>
</dbReference>
<feature type="domain" description="OB-fold nucleic acid binding" evidence="8">
    <location>
        <begin position="26"/>
        <end position="122"/>
    </location>
</feature>
<comment type="subunit">
    <text evidence="5">Heterooligomer composed of large and small subunits.</text>
</comment>
<dbReference type="InterPro" id="IPR025824">
    <property type="entry name" value="OB-fold_nuc-bd_dom"/>
</dbReference>
<proteinExistence type="inferred from homology"/>
<accession>A0A6N7J1G1</accession>
<dbReference type="GO" id="GO:0009318">
    <property type="term" value="C:exodeoxyribonuclease VII complex"/>
    <property type="evidence" value="ECO:0007669"/>
    <property type="project" value="UniProtKB-UniRule"/>
</dbReference>
<comment type="function">
    <text evidence="5">Bidirectionally degrades single-stranded DNA into large acid-insoluble oligonucleotides, which are then degraded further into small acid-soluble oligonucleotides.</text>
</comment>
<evidence type="ECO:0000256" key="1">
    <source>
        <dbReference type="ARBA" id="ARBA00022490"/>
    </source>
</evidence>
<dbReference type="Gene3D" id="2.40.50.1010">
    <property type="match status" value="1"/>
</dbReference>
<gene>
    <name evidence="5 9" type="primary">xseA</name>
    <name evidence="9" type="ORF">FRC54_10985</name>
</gene>
<name>A0A6N7J1G1_9FIRM</name>
<evidence type="ECO:0000313" key="9">
    <source>
        <dbReference type="EMBL" id="MQN02382.1"/>
    </source>
</evidence>
<dbReference type="PANTHER" id="PTHR30008">
    <property type="entry name" value="EXODEOXYRIBONUCLEASE 7 LARGE SUBUNIT"/>
    <property type="match status" value="1"/>
</dbReference>
<dbReference type="AlphaFoldDB" id="A0A6N7J1G1"/>
<evidence type="ECO:0000256" key="5">
    <source>
        <dbReference type="HAMAP-Rule" id="MF_00378"/>
    </source>
</evidence>
<sequence length="465" mass="51295">MSSDHWTPDLQRTEHLKMAQMNRRIYTVSVINHYVAGLLEDDMMLRKVAVTGEVSNLTYHSSGHVYFTLKDEKAAISAVMFRRFKAAGLKFPMKAGDKVVVTGSIGVYEKGGTYQIYAERIEPAGEGELAARVEALRRELLEMGMFDESYKKPIPKYCFRIGVVTAPTGAVIHDIMQVTARRNPHVQILLAPAQVQGETAADSVAAALRRIDAAGCDVIICGRGGGSLEDLMAFNTRTVAEAIFSCQTPVISAVGHETDTTIADYVADLRAPTPSAAAELAAFSWDVFLSEMKKRKGQLTNSLNGHVLSEKNRLLALQRRIFLASPKERSNRAMMALVKLSDRIQKSMTDRCSDTKEKLRDHAELMKSAMNVKTQAADRKLALIAPRLTQDMNRRLSDTKHALSLMAQKIELSNPVKKIADGFGYVSTESGRVTSVDQIKTDQDFSVRLKDGTIEAKAQKVTKIG</sequence>
<protein>
    <recommendedName>
        <fullName evidence="5">Exodeoxyribonuclease 7 large subunit</fullName>
        <ecNumber evidence="5">3.1.11.6</ecNumber>
    </recommendedName>
    <alternativeName>
        <fullName evidence="5">Exodeoxyribonuclease VII large subunit</fullName>
        <shortName evidence="5">Exonuclease VII large subunit</shortName>
    </alternativeName>
</protein>
<dbReference type="EC" id="3.1.11.6" evidence="5"/>
<comment type="subcellular location">
    <subcellularLocation>
        <location evidence="5 6">Cytoplasm</location>
    </subcellularLocation>
</comment>
<feature type="domain" description="Exonuclease VII large subunit C-terminal" evidence="7">
    <location>
        <begin position="145"/>
        <end position="457"/>
    </location>
</feature>
<dbReference type="Pfam" id="PF13742">
    <property type="entry name" value="tRNA_anti_2"/>
    <property type="match status" value="1"/>
</dbReference>
<organism evidence="9 10">
    <name type="scientific">Candidatus Weimeria bifida</name>
    <dbReference type="NCBI Taxonomy" id="2599074"/>
    <lineage>
        <taxon>Bacteria</taxon>
        <taxon>Bacillati</taxon>
        <taxon>Bacillota</taxon>
        <taxon>Clostridia</taxon>
        <taxon>Lachnospirales</taxon>
        <taxon>Lachnospiraceae</taxon>
        <taxon>Candidatus Weimeria</taxon>
    </lineage>
</organism>
<dbReference type="InterPro" id="IPR020579">
    <property type="entry name" value="Exonuc_VII_lsu_C"/>
</dbReference>
<dbReference type="PANTHER" id="PTHR30008:SF0">
    <property type="entry name" value="EXODEOXYRIBONUCLEASE 7 LARGE SUBUNIT"/>
    <property type="match status" value="1"/>
</dbReference>
<keyword evidence="2 5" id="KW-0540">Nuclease</keyword>
<dbReference type="Proteomes" id="UP000460257">
    <property type="component" value="Unassembled WGS sequence"/>
</dbReference>
<dbReference type="GO" id="GO:0003676">
    <property type="term" value="F:nucleic acid binding"/>
    <property type="evidence" value="ECO:0007669"/>
    <property type="project" value="InterPro"/>
</dbReference>
<comment type="caution">
    <text evidence="9">The sequence shown here is derived from an EMBL/GenBank/DDBJ whole genome shotgun (WGS) entry which is preliminary data.</text>
</comment>
<comment type="similarity">
    <text evidence="5 6">Belongs to the XseA family.</text>
</comment>
<keyword evidence="4 5" id="KW-0269">Exonuclease</keyword>
<dbReference type="NCBIfam" id="TIGR00237">
    <property type="entry name" value="xseA"/>
    <property type="match status" value="1"/>
</dbReference>
<dbReference type="HAMAP" id="MF_00378">
    <property type="entry name" value="Exonuc_7_L"/>
    <property type="match status" value="1"/>
</dbReference>
<evidence type="ECO:0000313" key="10">
    <source>
        <dbReference type="Proteomes" id="UP000460257"/>
    </source>
</evidence>
<keyword evidence="1 5" id="KW-0963">Cytoplasm</keyword>
<evidence type="ECO:0000259" key="7">
    <source>
        <dbReference type="Pfam" id="PF02601"/>
    </source>
</evidence>
<dbReference type="GO" id="GO:0006308">
    <property type="term" value="P:DNA catabolic process"/>
    <property type="evidence" value="ECO:0007669"/>
    <property type="project" value="UniProtKB-UniRule"/>
</dbReference>
<evidence type="ECO:0000259" key="8">
    <source>
        <dbReference type="Pfam" id="PF13742"/>
    </source>
</evidence>
<dbReference type="EMBL" id="VOGC01000010">
    <property type="protein sequence ID" value="MQN02382.1"/>
    <property type="molecule type" value="Genomic_DNA"/>
</dbReference>
<reference evidence="9" key="1">
    <citation type="journal article" date="2020" name="Appl. Environ. Microbiol.">
        <title>Medium-Chain Fatty Acid Synthesis by 'Candidatus Weimeria bifida' gen. nov., sp. nov., and 'Candidatus Pseudoramibacter fermentans' sp. nov.</title>
        <authorList>
            <person name="Scarborough M.J."/>
            <person name="Myers K.S."/>
            <person name="Donohue T.J."/>
            <person name="Noguera D.R."/>
        </authorList>
    </citation>
    <scope>NUCLEOTIDE SEQUENCE</scope>
    <source>
        <strain evidence="9">LCO1.1</strain>
    </source>
</reference>
<dbReference type="CDD" id="cd04489">
    <property type="entry name" value="ExoVII_LU_OBF"/>
    <property type="match status" value="1"/>
</dbReference>
<keyword evidence="3 5" id="KW-0378">Hydrolase</keyword>